<dbReference type="Proteomes" id="UP001139028">
    <property type="component" value="Unassembled WGS sequence"/>
</dbReference>
<organism evidence="1 2">
    <name type="scientific">Microbulbifer okhotskensis</name>
    <dbReference type="NCBI Taxonomy" id="2926617"/>
    <lineage>
        <taxon>Bacteria</taxon>
        <taxon>Pseudomonadati</taxon>
        <taxon>Pseudomonadota</taxon>
        <taxon>Gammaproteobacteria</taxon>
        <taxon>Cellvibrionales</taxon>
        <taxon>Microbulbiferaceae</taxon>
        <taxon>Microbulbifer</taxon>
    </lineage>
</organism>
<dbReference type="PANTHER" id="PTHR36154:SF1">
    <property type="entry name" value="DNA-BINDING TRANSCRIPTIONAL ACTIVATOR ALPA"/>
    <property type="match status" value="1"/>
</dbReference>
<reference evidence="1" key="1">
    <citation type="journal article" date="2022" name="Arch. Microbiol.">
        <title>Microbulbifer okhotskensis sp. nov., isolated from a deep bottom sediment of the Okhotsk Sea.</title>
        <authorList>
            <person name="Romanenko L."/>
            <person name="Kurilenko V."/>
            <person name="Otstavnykh N."/>
            <person name="Velansky P."/>
            <person name="Isaeva M."/>
            <person name="Mikhailov V."/>
        </authorList>
    </citation>
    <scope>NUCLEOTIDE SEQUENCE</scope>
    <source>
        <strain evidence="1">OS29</strain>
    </source>
</reference>
<comment type="caution">
    <text evidence="1">The sequence shown here is derived from an EMBL/GenBank/DDBJ whole genome shotgun (WGS) entry which is preliminary data.</text>
</comment>
<dbReference type="InterPro" id="IPR009061">
    <property type="entry name" value="DNA-bd_dom_put_sf"/>
</dbReference>
<evidence type="ECO:0000313" key="1">
    <source>
        <dbReference type="EMBL" id="MCO1336374.1"/>
    </source>
</evidence>
<dbReference type="AlphaFoldDB" id="A0A9X2J7A6"/>
<name>A0A9X2J7A6_9GAMM</name>
<dbReference type="SUPFAM" id="SSF46955">
    <property type="entry name" value="Putative DNA-binding domain"/>
    <property type="match status" value="1"/>
</dbReference>
<keyword evidence="2" id="KW-1185">Reference proteome</keyword>
<dbReference type="InterPro" id="IPR010260">
    <property type="entry name" value="AlpA"/>
</dbReference>
<accession>A0A9X2J7A6</accession>
<dbReference type="Gene3D" id="1.10.238.160">
    <property type="match status" value="1"/>
</dbReference>
<dbReference type="RefSeq" id="WP_252471990.1">
    <property type="nucleotide sequence ID" value="NZ_JALBWM010000128.1"/>
</dbReference>
<proteinExistence type="predicted"/>
<gene>
    <name evidence="1" type="ORF">MO867_18740</name>
</gene>
<dbReference type="EMBL" id="JALBWM010000128">
    <property type="protein sequence ID" value="MCO1336374.1"/>
    <property type="molecule type" value="Genomic_DNA"/>
</dbReference>
<dbReference type="InterPro" id="IPR052931">
    <property type="entry name" value="Prophage_regulatory_activator"/>
</dbReference>
<protein>
    <submittedName>
        <fullName evidence="1">AlpA family transcriptional regulator</fullName>
    </submittedName>
</protein>
<evidence type="ECO:0000313" key="2">
    <source>
        <dbReference type="Proteomes" id="UP001139028"/>
    </source>
</evidence>
<dbReference type="PANTHER" id="PTHR36154">
    <property type="entry name" value="DNA-BINDING TRANSCRIPTIONAL ACTIVATOR ALPA"/>
    <property type="match status" value="1"/>
</dbReference>
<sequence length="73" mass="8558">MNHQELMGRDMKTPRRILRLREVERVTGYKRSSIYRMVQEGLFPKQKRIGPGAVGWDSREIEAWIDEKLDGAA</sequence>
<dbReference type="Pfam" id="PF05930">
    <property type="entry name" value="Phage_AlpA"/>
    <property type="match status" value="1"/>
</dbReference>